<name>T1CK84_9ZZZZ</name>
<feature type="region of interest" description="Disordered" evidence="1">
    <location>
        <begin position="123"/>
        <end position="143"/>
    </location>
</feature>
<organism evidence="3">
    <name type="scientific">mine drainage metagenome</name>
    <dbReference type="NCBI Taxonomy" id="410659"/>
    <lineage>
        <taxon>unclassified sequences</taxon>
        <taxon>metagenomes</taxon>
        <taxon>ecological metagenomes</taxon>
    </lineage>
</organism>
<feature type="non-terminal residue" evidence="3">
    <location>
        <position position="1"/>
    </location>
</feature>
<feature type="domain" description="Transposase IS204/IS1001/IS1096/IS1165 DDE" evidence="2">
    <location>
        <begin position="2"/>
        <end position="130"/>
    </location>
</feature>
<sequence length="143" mass="16871">AVMKGHNYETVFYDHKERRVIHTEMGKKNTVFRKLKKVLPEPEKVKNVSMDMTKWYILGLTKYFPGSQIVFDHFHVIKGMNDVVDRVRRMEQKENSLLKNTNTMTLREKKRFKTIKHLDLKTPKSIPPSHCNAEAVDHPKEHG</sequence>
<gene>
    <name evidence="3" type="ORF">B1A_07357</name>
</gene>
<comment type="caution">
    <text evidence="3">The sequence shown here is derived from an EMBL/GenBank/DDBJ whole genome shotgun (WGS) entry which is preliminary data.</text>
</comment>
<dbReference type="InterPro" id="IPR002560">
    <property type="entry name" value="Transposase_DDE"/>
</dbReference>
<evidence type="ECO:0000256" key="1">
    <source>
        <dbReference type="SAM" id="MobiDB-lite"/>
    </source>
</evidence>
<accession>T1CK84</accession>
<reference evidence="3" key="2">
    <citation type="journal article" date="2014" name="ISME J.">
        <title>Microbial stratification in low pH oxic and suboxic macroscopic growths along an acid mine drainage.</title>
        <authorList>
            <person name="Mendez-Garcia C."/>
            <person name="Mesa V."/>
            <person name="Sprenger R.R."/>
            <person name="Richter M."/>
            <person name="Diez M.S."/>
            <person name="Solano J."/>
            <person name="Bargiela R."/>
            <person name="Golyshina O.V."/>
            <person name="Manteca A."/>
            <person name="Ramos J.L."/>
            <person name="Gallego J.R."/>
            <person name="Llorente I."/>
            <person name="Martins Dos Santos V.A."/>
            <person name="Jensen O.N."/>
            <person name="Pelaez A.I."/>
            <person name="Sanchez J."/>
            <person name="Ferrer M."/>
        </authorList>
    </citation>
    <scope>NUCLEOTIDE SEQUENCE</scope>
</reference>
<dbReference type="AlphaFoldDB" id="T1CK84"/>
<protein>
    <submittedName>
        <fullName evidence="3">Transposase, IS204/IS1001/IS1096/IS1165</fullName>
    </submittedName>
</protein>
<dbReference type="PANTHER" id="PTHR33498:SF1">
    <property type="entry name" value="TRANSPOSASE FOR INSERTION SEQUENCE ELEMENT IS1557"/>
    <property type="match status" value="1"/>
</dbReference>
<evidence type="ECO:0000259" key="2">
    <source>
        <dbReference type="Pfam" id="PF01610"/>
    </source>
</evidence>
<dbReference type="Pfam" id="PF01610">
    <property type="entry name" value="DDE_Tnp_ISL3"/>
    <property type="match status" value="1"/>
</dbReference>
<dbReference type="InterPro" id="IPR047951">
    <property type="entry name" value="Transpos_ISL3"/>
</dbReference>
<evidence type="ECO:0000313" key="3">
    <source>
        <dbReference type="EMBL" id="EQD68425.1"/>
    </source>
</evidence>
<proteinExistence type="predicted"/>
<dbReference type="EMBL" id="AUZX01005298">
    <property type="protein sequence ID" value="EQD68425.1"/>
    <property type="molecule type" value="Genomic_DNA"/>
</dbReference>
<dbReference type="PANTHER" id="PTHR33498">
    <property type="entry name" value="TRANSPOSASE FOR INSERTION SEQUENCE ELEMENT IS1557"/>
    <property type="match status" value="1"/>
</dbReference>
<reference evidence="3" key="1">
    <citation type="submission" date="2013-08" db="EMBL/GenBank/DDBJ databases">
        <authorList>
            <person name="Mendez C."/>
            <person name="Richter M."/>
            <person name="Ferrer M."/>
            <person name="Sanchez J."/>
        </authorList>
    </citation>
    <scope>NUCLEOTIDE SEQUENCE</scope>
</reference>